<dbReference type="EMBL" id="CP021694">
    <property type="protein sequence ID" value="ARX33587.1"/>
    <property type="molecule type" value="Genomic_DNA"/>
</dbReference>
<dbReference type="Proteomes" id="UP000195540">
    <property type="component" value="Chromosome"/>
</dbReference>
<protein>
    <submittedName>
        <fullName evidence="1">Alkaline phosphatase</fullName>
    </submittedName>
</protein>
<gene>
    <name evidence="1" type="ORF">AM402_05285</name>
</gene>
<accession>A0AAJ0Y7N7</accession>
<evidence type="ECO:0000313" key="2">
    <source>
        <dbReference type="Proteomes" id="UP000195540"/>
    </source>
</evidence>
<name>A0AAJ0Y7N7_PROMI</name>
<dbReference type="RefSeq" id="WP_087726354.1">
    <property type="nucleotide sequence ID" value="NZ_CP021694.1"/>
</dbReference>
<dbReference type="AlphaFoldDB" id="A0AAJ0Y7N7"/>
<organism evidence="1 2">
    <name type="scientific">Proteus mirabilis</name>
    <dbReference type="NCBI Taxonomy" id="584"/>
    <lineage>
        <taxon>Bacteria</taxon>
        <taxon>Pseudomonadati</taxon>
        <taxon>Pseudomonadota</taxon>
        <taxon>Gammaproteobacteria</taxon>
        <taxon>Enterobacterales</taxon>
        <taxon>Morganellaceae</taxon>
        <taxon>Proteus</taxon>
    </lineage>
</organism>
<sequence length="767" mass="88466">MIDTWFKEDLARILEQHPVAIFIDESGEAEFLLKSLKRDCDVYRTNGELDELEAKYRVEKALQEHPKSEHKYVIYTQLNKEDLTFVREYCETNGCIEIRYLQNYIKDKVHRTLNLNINLPKDELIAAAKVSVGKDRTYWMDLSHKGASEIFDLDKELLPFVHDPENYVTEKYDAQLRETFYRKVNELLGQEYIDKPASTLASEVVSAMLKGLADNYCDKTLLSVYNSWLDSVSYRNSFGSYLAKHKLDSAFINSNAIWQVNPDHPFRQVDEAWLKELGNKLANKSLSKVESAQLVARLKQRHQSKQAQALGIVFWNDIITLLDFDPKDMAYLSSFAECVEFYKKHFCPLDTAIRNLYTEFMQQRDSLEPFQELYKEYVTLFLDKWFQYFSQYREDQTGILQAIIDRDIQIDRPGKNSKIAVIVGDGVAYEIAEQVAIKVEQLGNHSTLTRRHILADCPSETENNMSHIYMANGVVEAVQNKRERYLTSQNPGTIIDYIRLDEVSDEALTGQVLICTYKDIDDMGDKLNHKALKYFPESIDFFAEKINQLLKIGYAKVYLITDHGFVLTGLLSEADKITDKPSGVNYIDERFIWTADKQENFTPKFIEVAKAYKDYNYLYFARNMNPFKTPGTYGFAHGGLAPQELVTPYFCWEQKSDVMGELPVSIANKHCLASVTGELYQLKLQAESGEGNMFTLDRKVMLLFFANKAQINKSDVIAVQSNSEVIKEYTFDGHDEIEVQLVDAITKQQLDRVKIKKNNDRDLGGLF</sequence>
<reference evidence="1 2" key="1">
    <citation type="submission" date="2017-05" db="EMBL/GenBank/DDBJ databases">
        <title>Whole genome sequencing of Proteus mirabilis AR_0155.</title>
        <authorList>
            <person name="Conlan S."/>
            <person name="Thomas P.J."/>
            <person name="Mullikin J."/>
            <person name="Frank K.M."/>
            <person name="Segre J.A."/>
        </authorList>
    </citation>
    <scope>NUCLEOTIDE SEQUENCE [LARGE SCALE GENOMIC DNA]</scope>
    <source>
        <strain evidence="1 2">AR_0155</strain>
    </source>
</reference>
<proteinExistence type="predicted"/>
<dbReference type="Pfam" id="PF08665">
    <property type="entry name" value="PglZ"/>
    <property type="match status" value="1"/>
</dbReference>
<evidence type="ECO:0000313" key="1">
    <source>
        <dbReference type="EMBL" id="ARX33587.1"/>
    </source>
</evidence>